<reference evidence="1" key="2">
    <citation type="submission" date="2020-09" db="EMBL/GenBank/DDBJ databases">
        <authorList>
            <person name="Sun Q."/>
            <person name="Ohkuma M."/>
        </authorList>
    </citation>
    <scope>NUCLEOTIDE SEQUENCE</scope>
    <source>
        <strain evidence="1">JCM 4125</strain>
    </source>
</reference>
<comment type="caution">
    <text evidence="1">The sequence shown here is derived from an EMBL/GenBank/DDBJ whole genome shotgun (WGS) entry which is preliminary data.</text>
</comment>
<accession>A0A918HI30</accession>
<name>A0A918HI30_9ACTN</name>
<gene>
    <name evidence="1" type="ORF">GCM10010226_49300</name>
</gene>
<proteinExistence type="predicted"/>
<dbReference type="Proteomes" id="UP000646776">
    <property type="component" value="Unassembled WGS sequence"/>
</dbReference>
<dbReference type="EMBL" id="BMSA01000015">
    <property type="protein sequence ID" value="GGT65699.1"/>
    <property type="molecule type" value="Genomic_DNA"/>
</dbReference>
<keyword evidence="2" id="KW-1185">Reference proteome</keyword>
<sequence length="98" mass="10955">MTTPPYEVEVLANDTTLLTFDGRVLELFGFGDTHRLHVWQEPRLEFGTGRKPRTEIVIRRPGVHRHSFPYDPERLDAVVDPSGLPGGQGSLRATGFGL</sequence>
<dbReference type="RefSeq" id="WP_189713547.1">
    <property type="nucleotide sequence ID" value="NZ_BMSA01000015.1"/>
</dbReference>
<dbReference type="AlphaFoldDB" id="A0A918HI30"/>
<protein>
    <submittedName>
        <fullName evidence="1">Uncharacterized protein</fullName>
    </submittedName>
</protein>
<organism evidence="1 2">
    <name type="scientific">Streptomyces phaeofaciens</name>
    <dbReference type="NCBI Taxonomy" id="68254"/>
    <lineage>
        <taxon>Bacteria</taxon>
        <taxon>Bacillati</taxon>
        <taxon>Actinomycetota</taxon>
        <taxon>Actinomycetes</taxon>
        <taxon>Kitasatosporales</taxon>
        <taxon>Streptomycetaceae</taxon>
        <taxon>Streptomyces</taxon>
    </lineage>
</organism>
<evidence type="ECO:0000313" key="1">
    <source>
        <dbReference type="EMBL" id="GGT65699.1"/>
    </source>
</evidence>
<reference evidence="1" key="1">
    <citation type="journal article" date="2014" name="Int. J. Syst. Evol. Microbiol.">
        <title>Complete genome sequence of Corynebacterium casei LMG S-19264T (=DSM 44701T), isolated from a smear-ripened cheese.</title>
        <authorList>
            <consortium name="US DOE Joint Genome Institute (JGI-PGF)"/>
            <person name="Walter F."/>
            <person name="Albersmeier A."/>
            <person name="Kalinowski J."/>
            <person name="Ruckert C."/>
        </authorList>
    </citation>
    <scope>NUCLEOTIDE SEQUENCE</scope>
    <source>
        <strain evidence="1">JCM 4125</strain>
    </source>
</reference>
<evidence type="ECO:0000313" key="2">
    <source>
        <dbReference type="Proteomes" id="UP000646776"/>
    </source>
</evidence>